<evidence type="ECO:0000256" key="10">
    <source>
        <dbReference type="ARBA" id="ARBA00023157"/>
    </source>
</evidence>
<keyword evidence="7" id="KW-0479">Metal-binding</keyword>
<evidence type="ECO:0000256" key="12">
    <source>
        <dbReference type="SAM" id="SignalP"/>
    </source>
</evidence>
<reference evidence="16" key="1">
    <citation type="submission" date="2013-07" db="EMBL/GenBank/DDBJ databases">
        <authorList>
            <person name="Zheng B."/>
            <person name="Yang J."/>
            <person name="Ye X."/>
            <person name="Lin J."/>
        </authorList>
    </citation>
    <scope>NUCLEOTIDE SEQUENCE</scope>
    <source>
        <strain evidence="16">HYB07</strain>
    </source>
</reference>
<evidence type="ECO:0000259" key="14">
    <source>
        <dbReference type="Pfam" id="PF07731"/>
    </source>
</evidence>
<evidence type="ECO:0000256" key="6">
    <source>
        <dbReference type="ARBA" id="ARBA00022525"/>
    </source>
</evidence>
<evidence type="ECO:0000256" key="5">
    <source>
        <dbReference type="ARBA" id="ARBA00012297"/>
    </source>
</evidence>
<evidence type="ECO:0000313" key="16">
    <source>
        <dbReference type="EMBL" id="AID59409.1"/>
    </source>
</evidence>
<dbReference type="InterPro" id="IPR011707">
    <property type="entry name" value="Cu-oxidase-like_N"/>
</dbReference>
<dbReference type="InterPro" id="IPR002355">
    <property type="entry name" value="Cu_oxidase_Cu_BS"/>
</dbReference>
<keyword evidence="10" id="KW-1015">Disulfide bond</keyword>
<comment type="subcellular location">
    <subcellularLocation>
        <location evidence="3">Secreted</location>
    </subcellularLocation>
</comment>
<dbReference type="InterPro" id="IPR045087">
    <property type="entry name" value="Cu-oxidase_fam"/>
</dbReference>
<evidence type="ECO:0000256" key="8">
    <source>
        <dbReference type="ARBA" id="ARBA00023002"/>
    </source>
</evidence>
<feature type="chain" id="PRO_5001976046" description="laccase" evidence="12">
    <location>
        <begin position="19"/>
        <end position="542"/>
    </location>
</feature>
<feature type="domain" description="Plastocyanin-like" evidence="14">
    <location>
        <begin position="381"/>
        <end position="504"/>
    </location>
</feature>
<dbReference type="SUPFAM" id="SSF49503">
    <property type="entry name" value="Cupredoxins"/>
    <property type="match status" value="3"/>
</dbReference>
<dbReference type="AlphaFoldDB" id="A0A0A0Q7X1"/>
<dbReference type="InterPro" id="IPR001117">
    <property type="entry name" value="Cu-oxidase_2nd"/>
</dbReference>
<feature type="domain" description="Plastocyanin-like" evidence="13">
    <location>
        <begin position="168"/>
        <end position="309"/>
    </location>
</feature>
<keyword evidence="12" id="KW-0732">Signal</keyword>
<dbReference type="FunFam" id="2.60.40.420:FF:000045">
    <property type="entry name" value="Laccase 2"/>
    <property type="match status" value="1"/>
</dbReference>
<protein>
    <recommendedName>
        <fullName evidence="5">laccase</fullName>
        <ecNumber evidence="5">1.10.3.2</ecNumber>
    </recommendedName>
</protein>
<evidence type="ECO:0000256" key="9">
    <source>
        <dbReference type="ARBA" id="ARBA00023008"/>
    </source>
</evidence>
<dbReference type="InterPro" id="IPR033138">
    <property type="entry name" value="Cu_oxidase_CS"/>
</dbReference>
<comment type="similarity">
    <text evidence="4">Belongs to the multicopper oxidase family.</text>
</comment>
<dbReference type="EC" id="1.10.3.2" evidence="5"/>
<organism evidence="16">
    <name type="scientific">Cerrena sp. HYB07</name>
    <dbReference type="NCBI Taxonomy" id="1329779"/>
    <lineage>
        <taxon>Eukaryota</taxon>
        <taxon>Fungi</taxon>
        <taxon>Dikarya</taxon>
        <taxon>Basidiomycota</taxon>
        <taxon>Agaricomycotina</taxon>
        <taxon>Agaricomycetes</taxon>
        <taxon>Polyporales</taxon>
        <taxon>Cerrenaceae</taxon>
        <taxon>Cerrena</taxon>
    </lineage>
</organism>
<name>A0A0A0Q7X1_9APHY</name>
<dbReference type="GO" id="GO:0005576">
    <property type="term" value="C:extracellular region"/>
    <property type="evidence" value="ECO:0007669"/>
    <property type="project" value="UniProtKB-SubCell"/>
</dbReference>
<dbReference type="PROSITE" id="PS00080">
    <property type="entry name" value="MULTICOPPER_OXIDASE2"/>
    <property type="match status" value="1"/>
</dbReference>
<dbReference type="SMR" id="A0A0A0Q7X1"/>
<comment type="catalytic activity">
    <reaction evidence="1">
        <text>4 hydroquinone + O2 = 4 benzosemiquinone + 2 H2O</text>
        <dbReference type="Rhea" id="RHEA:11276"/>
        <dbReference type="ChEBI" id="CHEBI:15377"/>
        <dbReference type="ChEBI" id="CHEBI:15379"/>
        <dbReference type="ChEBI" id="CHEBI:17594"/>
        <dbReference type="ChEBI" id="CHEBI:17977"/>
        <dbReference type="EC" id="1.10.3.2"/>
    </reaction>
</comment>
<dbReference type="GO" id="GO:0005507">
    <property type="term" value="F:copper ion binding"/>
    <property type="evidence" value="ECO:0007669"/>
    <property type="project" value="InterPro"/>
</dbReference>
<dbReference type="Pfam" id="PF07731">
    <property type="entry name" value="Cu-oxidase_2"/>
    <property type="match status" value="1"/>
</dbReference>
<dbReference type="CDD" id="cd13903">
    <property type="entry name" value="CuRO_3_Tv-LCC_like"/>
    <property type="match status" value="1"/>
</dbReference>
<dbReference type="PANTHER" id="PTHR11709:SF511">
    <property type="entry name" value="LACCASE"/>
    <property type="match status" value="1"/>
</dbReference>
<feature type="signal peptide" evidence="12">
    <location>
        <begin position="1"/>
        <end position="18"/>
    </location>
</feature>
<keyword evidence="6" id="KW-0964">Secreted</keyword>
<sequence>MVPALSLVALSLSFGTYAFTTEPLSIGPVADLPIVNKEIAPDGFSRAAVLAGGTFPGPLIIGDKGGRFDLHVINELDNPDMLRETSVHWHGFFQRGSSWADGADSVTQCPIPPGHSFHYQFDVPDQAGTFWYHSHSRTQYCDGLRGAMVVYDPKDPHKGLYDIDDKYTVITLADWYHTLSPNMSGKPTPDSTLINGQGRAPNSSTKADLAVINVKQGSRYRFRLVSISCDPFYDFSIDNHTMTVIEADGINTEPLVVDLIQIYAGQRYSFVLHADQDVTNYWIRAKPNNARDPSFNGGLNSAILRYDGASPEDPTTKERPSAHRLREDYLHPLEKMPVPGKHSLKGADHTEILNLSFQNVTDPDTKEVAGKFMINGHIFETPSLPVLLQILNGVHDAHDLLPHGSVYNLERGKVVDLVIPPLKIGGPHPFHLHGHNFWVIQSADSDLPNFENPIVRDVVNIGMPNEKNVNVTIRFVTDNPGPWFLHCHIDWHLDAGLAIVFAEGVNETGAIKPPPAAWGDLCPAFNASSKDPNAHPNDNLVP</sequence>
<evidence type="ECO:0000256" key="2">
    <source>
        <dbReference type="ARBA" id="ARBA00001935"/>
    </source>
</evidence>
<comment type="cofactor">
    <cofactor evidence="2">
        <name>Cu cation</name>
        <dbReference type="ChEBI" id="CHEBI:23378"/>
    </cofactor>
</comment>
<dbReference type="Pfam" id="PF07732">
    <property type="entry name" value="Cu-oxidase_3"/>
    <property type="match status" value="1"/>
</dbReference>
<evidence type="ECO:0000256" key="3">
    <source>
        <dbReference type="ARBA" id="ARBA00004613"/>
    </source>
</evidence>
<keyword evidence="9" id="KW-0186">Copper</keyword>
<evidence type="ECO:0000256" key="4">
    <source>
        <dbReference type="ARBA" id="ARBA00010609"/>
    </source>
</evidence>
<evidence type="ECO:0000256" key="1">
    <source>
        <dbReference type="ARBA" id="ARBA00000349"/>
    </source>
</evidence>
<feature type="domain" description="Plastocyanin-like" evidence="15">
    <location>
        <begin position="37"/>
        <end position="154"/>
    </location>
</feature>
<dbReference type="PANTHER" id="PTHR11709">
    <property type="entry name" value="MULTI-COPPER OXIDASE"/>
    <property type="match status" value="1"/>
</dbReference>
<evidence type="ECO:0000259" key="13">
    <source>
        <dbReference type="Pfam" id="PF00394"/>
    </source>
</evidence>
<keyword evidence="8 16" id="KW-0560">Oxidoreductase</keyword>
<dbReference type="GO" id="GO:0052716">
    <property type="term" value="F:hydroquinone:oxygen oxidoreductase activity"/>
    <property type="evidence" value="ECO:0007669"/>
    <property type="project" value="UniProtKB-EC"/>
</dbReference>
<evidence type="ECO:0000256" key="11">
    <source>
        <dbReference type="ARBA" id="ARBA00023180"/>
    </source>
</evidence>
<dbReference type="PROSITE" id="PS00079">
    <property type="entry name" value="MULTICOPPER_OXIDASE1"/>
    <property type="match status" value="2"/>
</dbReference>
<accession>A0A0A0Q7X1</accession>
<dbReference type="Pfam" id="PF00394">
    <property type="entry name" value="Cu-oxidase"/>
    <property type="match status" value="1"/>
</dbReference>
<dbReference type="InterPro" id="IPR011706">
    <property type="entry name" value="Cu-oxidase_C"/>
</dbReference>
<evidence type="ECO:0000256" key="7">
    <source>
        <dbReference type="ARBA" id="ARBA00022723"/>
    </source>
</evidence>
<evidence type="ECO:0000259" key="15">
    <source>
        <dbReference type="Pfam" id="PF07732"/>
    </source>
</evidence>
<proteinExistence type="evidence at transcript level"/>
<dbReference type="EMBL" id="KF317943">
    <property type="protein sequence ID" value="AID59409.1"/>
    <property type="molecule type" value="mRNA"/>
</dbReference>
<dbReference type="Gene3D" id="2.60.40.420">
    <property type="entry name" value="Cupredoxins - blue copper proteins"/>
    <property type="match status" value="3"/>
</dbReference>
<dbReference type="InterPro" id="IPR008972">
    <property type="entry name" value="Cupredoxin"/>
</dbReference>
<keyword evidence="11" id="KW-0325">Glycoprotein</keyword>